<gene>
    <name evidence="2" type="ORF">F8153_02335</name>
</gene>
<dbReference type="Gene3D" id="3.40.30.10">
    <property type="entry name" value="Glutaredoxin"/>
    <property type="match status" value="1"/>
</dbReference>
<accession>A0A833M957</accession>
<dbReference type="OrthoDB" id="1955236at2"/>
<evidence type="ECO:0000259" key="1">
    <source>
        <dbReference type="Pfam" id="PF13192"/>
    </source>
</evidence>
<dbReference type="Proteomes" id="UP000465601">
    <property type="component" value="Unassembled WGS sequence"/>
</dbReference>
<dbReference type="EMBL" id="WBZB01000008">
    <property type="protein sequence ID" value="KAB3532495.1"/>
    <property type="molecule type" value="Genomic_DNA"/>
</dbReference>
<name>A0A833M957_9FIRM</name>
<organism evidence="2 3">
    <name type="scientific">Alkaliphilus serpentinus</name>
    <dbReference type="NCBI Taxonomy" id="1482731"/>
    <lineage>
        <taxon>Bacteria</taxon>
        <taxon>Bacillati</taxon>
        <taxon>Bacillota</taxon>
        <taxon>Clostridia</taxon>
        <taxon>Peptostreptococcales</taxon>
        <taxon>Natronincolaceae</taxon>
        <taxon>Alkaliphilus</taxon>
    </lineage>
</organism>
<protein>
    <submittedName>
        <fullName evidence="2">Thioredoxin family protein</fullName>
    </submittedName>
</protein>
<evidence type="ECO:0000313" key="2">
    <source>
        <dbReference type="EMBL" id="KAB3532495.1"/>
    </source>
</evidence>
<reference evidence="2 3" key="1">
    <citation type="submission" date="2019-10" db="EMBL/GenBank/DDBJ databases">
        <title>Alkaliphilus serpentinus sp. nov. and Alkaliphilus pronyensis sp. nov., two novel anaerobic alkaliphilic species isolated from the serpentinized-hosted hydrothermal field of the Prony Bay (New Caledonia).</title>
        <authorList>
            <person name="Postec A."/>
        </authorList>
    </citation>
    <scope>NUCLEOTIDE SEQUENCE [LARGE SCALE GENOMIC DNA]</scope>
    <source>
        <strain evidence="2 3">LacT</strain>
    </source>
</reference>
<dbReference type="Pfam" id="PF13192">
    <property type="entry name" value="Thioredoxin_3"/>
    <property type="match status" value="1"/>
</dbReference>
<dbReference type="InterPro" id="IPR012336">
    <property type="entry name" value="Thioredoxin-like_fold"/>
</dbReference>
<dbReference type="SUPFAM" id="SSF52833">
    <property type="entry name" value="Thioredoxin-like"/>
    <property type="match status" value="1"/>
</dbReference>
<evidence type="ECO:0000313" key="3">
    <source>
        <dbReference type="Proteomes" id="UP000465601"/>
    </source>
</evidence>
<feature type="domain" description="Thioredoxin-like fold" evidence="1">
    <location>
        <begin position="4"/>
        <end position="47"/>
    </location>
</feature>
<dbReference type="AlphaFoldDB" id="A0A833M957"/>
<comment type="caution">
    <text evidence="2">The sequence shown here is derived from an EMBL/GenBank/DDBJ whole genome shotgun (WGS) entry which is preliminary data.</text>
</comment>
<sequence length="51" mass="5528">MNDEFEMIGDMAEILSLGVMSTPALMINGKVVLSGRIPTVAEAKEIISKYI</sequence>
<keyword evidence="3" id="KW-1185">Reference proteome</keyword>
<dbReference type="InterPro" id="IPR036249">
    <property type="entry name" value="Thioredoxin-like_sf"/>
</dbReference>
<proteinExistence type="predicted"/>